<keyword evidence="7" id="KW-0030">Aminoacyl-tRNA synthetase</keyword>
<keyword evidence="6" id="KW-0648">Protein biosynthesis</keyword>
<dbReference type="InterPro" id="IPR002303">
    <property type="entry name" value="Valyl-tRNA_ligase"/>
</dbReference>
<dbReference type="GO" id="GO:0006412">
    <property type="term" value="P:translation"/>
    <property type="evidence" value="ECO:0007669"/>
    <property type="project" value="UniProtKB-KW"/>
</dbReference>
<dbReference type="Pfam" id="PF08264">
    <property type="entry name" value="Anticodon_1"/>
    <property type="match status" value="1"/>
</dbReference>
<dbReference type="EC" id="6.1.1.9" evidence="2"/>
<protein>
    <recommendedName>
        <fullName evidence="2">valine--tRNA ligase</fullName>
        <ecNumber evidence="2">6.1.1.9</ecNumber>
    </recommendedName>
    <alternativeName>
        <fullName evidence="8">Valyl-tRNA synthetase</fullName>
    </alternativeName>
</protein>
<organism evidence="10 11">
    <name type="scientific">Ilex paraguariensis</name>
    <name type="common">yerba mate</name>
    <dbReference type="NCBI Taxonomy" id="185542"/>
    <lineage>
        <taxon>Eukaryota</taxon>
        <taxon>Viridiplantae</taxon>
        <taxon>Streptophyta</taxon>
        <taxon>Embryophyta</taxon>
        <taxon>Tracheophyta</taxon>
        <taxon>Spermatophyta</taxon>
        <taxon>Magnoliopsida</taxon>
        <taxon>eudicotyledons</taxon>
        <taxon>Gunneridae</taxon>
        <taxon>Pentapetalae</taxon>
        <taxon>asterids</taxon>
        <taxon>campanulids</taxon>
        <taxon>Aquifoliales</taxon>
        <taxon>Aquifoliaceae</taxon>
        <taxon>Ilex</taxon>
    </lineage>
</organism>
<evidence type="ECO:0000259" key="9">
    <source>
        <dbReference type="Pfam" id="PF08264"/>
    </source>
</evidence>
<dbReference type="EMBL" id="CAUOFW020000692">
    <property type="protein sequence ID" value="CAK9135224.1"/>
    <property type="molecule type" value="Genomic_DNA"/>
</dbReference>
<evidence type="ECO:0000256" key="7">
    <source>
        <dbReference type="ARBA" id="ARBA00023146"/>
    </source>
</evidence>
<sequence length="163" mass="18560">MVLGDDYTPPKNIVPDIMPFCCQWILSVLNKAISKTVSSLDSYDFSDAASAVYSWWQFQLCDVFIEVIKPYFASSDPTFASAKTSAQDTLWVCLDNGLRLLHPFMPYVTEELWQRLPTRSGCTRKESIMICEYPSVVEVRCSCIFGKFNEKFTNTTLGSIDIY</sequence>
<dbReference type="InterPro" id="IPR033705">
    <property type="entry name" value="Anticodon_Ia_Val"/>
</dbReference>
<dbReference type="Gene3D" id="1.10.730.10">
    <property type="entry name" value="Isoleucyl-tRNA Synthetase, Domain 1"/>
    <property type="match status" value="1"/>
</dbReference>
<proteinExistence type="inferred from homology"/>
<dbReference type="InterPro" id="IPR013155">
    <property type="entry name" value="M/V/L/I-tRNA-synth_anticd-bd"/>
</dbReference>
<gene>
    <name evidence="10" type="ORF">ILEXP_LOCUS2154</name>
</gene>
<evidence type="ECO:0000256" key="8">
    <source>
        <dbReference type="ARBA" id="ARBA00029936"/>
    </source>
</evidence>
<keyword evidence="11" id="KW-1185">Reference proteome</keyword>
<evidence type="ECO:0000256" key="2">
    <source>
        <dbReference type="ARBA" id="ARBA00013169"/>
    </source>
</evidence>
<evidence type="ECO:0000256" key="1">
    <source>
        <dbReference type="ARBA" id="ARBA00005594"/>
    </source>
</evidence>
<keyword evidence="4" id="KW-0547">Nucleotide-binding</keyword>
<dbReference type="InterPro" id="IPR009080">
    <property type="entry name" value="tRNAsynth_Ia_anticodon-bd"/>
</dbReference>
<evidence type="ECO:0000256" key="3">
    <source>
        <dbReference type="ARBA" id="ARBA00022598"/>
    </source>
</evidence>
<keyword evidence="3" id="KW-0436">Ligase</keyword>
<dbReference type="GO" id="GO:0004832">
    <property type="term" value="F:valine-tRNA ligase activity"/>
    <property type="evidence" value="ECO:0007669"/>
    <property type="project" value="UniProtKB-EC"/>
</dbReference>
<evidence type="ECO:0000256" key="4">
    <source>
        <dbReference type="ARBA" id="ARBA00022741"/>
    </source>
</evidence>
<dbReference type="PANTHER" id="PTHR11946">
    <property type="entry name" value="VALYL-TRNA SYNTHETASES"/>
    <property type="match status" value="1"/>
</dbReference>
<evidence type="ECO:0000256" key="5">
    <source>
        <dbReference type="ARBA" id="ARBA00022840"/>
    </source>
</evidence>
<dbReference type="SUPFAM" id="SSF47323">
    <property type="entry name" value="Anticodon-binding domain of a subclass of class I aminoacyl-tRNA synthetases"/>
    <property type="match status" value="1"/>
</dbReference>
<comment type="caution">
    <text evidence="10">The sequence shown here is derived from an EMBL/GenBank/DDBJ whole genome shotgun (WGS) entry which is preliminary data.</text>
</comment>
<feature type="domain" description="Methionyl/Valyl/Leucyl/Isoleucyl-tRNA synthetase anticodon-binding" evidence="9">
    <location>
        <begin position="23"/>
        <end position="135"/>
    </location>
</feature>
<comment type="similarity">
    <text evidence="1">Belongs to the class-I aminoacyl-tRNA synthetase family.</text>
</comment>
<dbReference type="GO" id="GO:0005524">
    <property type="term" value="F:ATP binding"/>
    <property type="evidence" value="ECO:0007669"/>
    <property type="project" value="UniProtKB-KW"/>
</dbReference>
<evidence type="ECO:0000313" key="11">
    <source>
        <dbReference type="Proteomes" id="UP001642360"/>
    </source>
</evidence>
<dbReference type="CDD" id="cd07962">
    <property type="entry name" value="Anticodon_Ia_Val"/>
    <property type="match status" value="1"/>
</dbReference>
<reference evidence="10 11" key="1">
    <citation type="submission" date="2024-02" db="EMBL/GenBank/DDBJ databases">
        <authorList>
            <person name="Vignale AGUSTIN F."/>
            <person name="Sosa J E."/>
            <person name="Modenutti C."/>
        </authorList>
    </citation>
    <scope>NUCLEOTIDE SEQUENCE [LARGE SCALE GENOMIC DNA]</scope>
</reference>
<evidence type="ECO:0000256" key="6">
    <source>
        <dbReference type="ARBA" id="ARBA00022917"/>
    </source>
</evidence>
<keyword evidence="5" id="KW-0067">ATP-binding</keyword>
<dbReference type="PANTHER" id="PTHR11946:SF109">
    <property type="entry name" value="VALINE--TRNA LIGASE"/>
    <property type="match status" value="1"/>
</dbReference>
<dbReference type="Proteomes" id="UP001642360">
    <property type="component" value="Unassembled WGS sequence"/>
</dbReference>
<name>A0ABC8QR91_9AQUA</name>
<evidence type="ECO:0000313" key="10">
    <source>
        <dbReference type="EMBL" id="CAK9135224.1"/>
    </source>
</evidence>
<dbReference type="AlphaFoldDB" id="A0ABC8QR91"/>
<accession>A0ABC8QR91</accession>